<dbReference type="PANTHER" id="PTHR19303:SF74">
    <property type="entry name" value="POGO TRANSPOSABLE ELEMENT WITH KRAB DOMAIN"/>
    <property type="match status" value="1"/>
</dbReference>
<accession>A0A4V1WRD3</accession>
<dbReference type="Pfam" id="PF03221">
    <property type="entry name" value="HTH_Tnp_Tc5"/>
    <property type="match status" value="1"/>
</dbReference>
<sequence>MDPHEEALQGAIRDLESGVFTSQRAAAKAWAVPRTSIQRRLQGSVPHAIAHQQQQRLTPEQESFIVDWILEEDARSLPPSHARVREMATRILKLGGDHEPLGQRWISSFLTRQPRVASIVGRSIEASRAEAATPDQILAFLELFHRTRIELNIRVEDIWNMDETGIALGVCTNSQVIARAGKRKAYVKTPGDREWVSILETVSAAGRKLRCMVIFKGQSLQTTWFPSRLVPDWLYTTSKNGWTSHKIGSEWLRSIFIPETQPNGNRWRILILDGHGSHVDIEFMLLCRQHRIWTLYLPPHASHVLQPLDLAPFSVLKSGYRAEIRALSALDDAAPVKKERFISSYYHAREIGLSERVIRAGWRATGICPYNPSVVIHSSQVSARPITPPPPTQHQSSTDLLFSTPKRAQDIYQAQQQLLQSESLSRSTRLVLGKVGKAISLSSAYSAQLEAEVQCLKHQLDQLQGTETRKRIRVNPNERFSNAESIKAAIDKAAAQAAQASTKKTEKAAKAAAAQAAAHTLASMCTQFQI</sequence>
<dbReference type="Pfam" id="PF03184">
    <property type="entry name" value="DDE_1"/>
    <property type="match status" value="1"/>
</dbReference>
<dbReference type="PROSITE" id="PS51253">
    <property type="entry name" value="HTH_CENPB"/>
    <property type="match status" value="1"/>
</dbReference>
<evidence type="ECO:0000313" key="3">
    <source>
        <dbReference type="EMBL" id="RYN73711.1"/>
    </source>
</evidence>
<dbReference type="VEuPathDB" id="FungiDB:CC77DRAFT_977696"/>
<comment type="caution">
    <text evidence="3">The sequence shown here is derived from an EMBL/GenBank/DDBJ whole genome shotgun (WGS) entry which is preliminary data.</text>
</comment>
<feature type="domain" description="HTH CENPB-type" evidence="2">
    <location>
        <begin position="49"/>
        <end position="119"/>
    </location>
</feature>
<dbReference type="Proteomes" id="UP000291422">
    <property type="component" value="Unassembled WGS sequence"/>
</dbReference>
<evidence type="ECO:0000259" key="2">
    <source>
        <dbReference type="PROSITE" id="PS51253"/>
    </source>
</evidence>
<gene>
    <name evidence="3" type="ORF">AA0117_g7546</name>
</gene>
<proteinExistence type="predicted"/>
<keyword evidence="1" id="KW-0238">DNA-binding</keyword>
<dbReference type="InterPro" id="IPR004875">
    <property type="entry name" value="DDE_SF_endonuclease_dom"/>
</dbReference>
<dbReference type="SMART" id="SM00674">
    <property type="entry name" value="CENPB"/>
    <property type="match status" value="1"/>
</dbReference>
<name>A0A4V1WRD3_ALTAL</name>
<evidence type="ECO:0000256" key="1">
    <source>
        <dbReference type="ARBA" id="ARBA00023125"/>
    </source>
</evidence>
<dbReference type="SUPFAM" id="SSF46689">
    <property type="entry name" value="Homeodomain-like"/>
    <property type="match status" value="1"/>
</dbReference>
<dbReference type="InterPro" id="IPR006600">
    <property type="entry name" value="HTH_CenpB_DNA-bd_dom"/>
</dbReference>
<dbReference type="EMBL" id="PDXD01000020">
    <property type="protein sequence ID" value="RYN73711.1"/>
    <property type="molecule type" value="Genomic_DNA"/>
</dbReference>
<dbReference type="GO" id="GO:0005634">
    <property type="term" value="C:nucleus"/>
    <property type="evidence" value="ECO:0007669"/>
    <property type="project" value="TreeGrafter"/>
</dbReference>
<dbReference type="InterPro" id="IPR050863">
    <property type="entry name" value="CenT-Element_Derived"/>
</dbReference>
<reference evidence="4" key="1">
    <citation type="journal article" date="2019" name="bioRxiv">
        <title>Genomics, evolutionary history and diagnostics of the Alternaria alternata species group including apple and Asian pear pathotypes.</title>
        <authorList>
            <person name="Armitage A.D."/>
            <person name="Cockerton H.M."/>
            <person name="Sreenivasaprasad S."/>
            <person name="Woodhall J.W."/>
            <person name="Lane C.R."/>
            <person name="Harrison R.J."/>
            <person name="Clarkson J.P."/>
        </authorList>
    </citation>
    <scope>NUCLEOTIDE SEQUENCE [LARGE SCALE GENOMIC DNA]</scope>
    <source>
        <strain evidence="4">FERA 1177</strain>
    </source>
</reference>
<dbReference type="AlphaFoldDB" id="A0A4V1WRD3"/>
<dbReference type="InterPro" id="IPR009057">
    <property type="entry name" value="Homeodomain-like_sf"/>
</dbReference>
<dbReference type="PANTHER" id="PTHR19303">
    <property type="entry name" value="TRANSPOSON"/>
    <property type="match status" value="1"/>
</dbReference>
<organism evidence="3 4">
    <name type="scientific">Alternaria alternata</name>
    <name type="common">Alternaria rot fungus</name>
    <name type="synonym">Torula alternata</name>
    <dbReference type="NCBI Taxonomy" id="5599"/>
    <lineage>
        <taxon>Eukaryota</taxon>
        <taxon>Fungi</taxon>
        <taxon>Dikarya</taxon>
        <taxon>Ascomycota</taxon>
        <taxon>Pezizomycotina</taxon>
        <taxon>Dothideomycetes</taxon>
        <taxon>Pleosporomycetidae</taxon>
        <taxon>Pleosporales</taxon>
        <taxon>Pleosporineae</taxon>
        <taxon>Pleosporaceae</taxon>
        <taxon>Alternaria</taxon>
        <taxon>Alternaria sect. Alternaria</taxon>
        <taxon>Alternaria alternata complex</taxon>
    </lineage>
</organism>
<evidence type="ECO:0000313" key="4">
    <source>
        <dbReference type="Proteomes" id="UP000291422"/>
    </source>
</evidence>
<protein>
    <recommendedName>
        <fullName evidence="2">HTH CENPB-type domain-containing protein</fullName>
    </recommendedName>
</protein>
<dbReference type="GO" id="GO:0003677">
    <property type="term" value="F:DNA binding"/>
    <property type="evidence" value="ECO:0007669"/>
    <property type="project" value="UniProtKB-KW"/>
</dbReference>